<dbReference type="InterPro" id="IPR032710">
    <property type="entry name" value="NTF2-like_dom_sf"/>
</dbReference>
<dbReference type="CDD" id="cd00531">
    <property type="entry name" value="NTF2_like"/>
    <property type="match status" value="1"/>
</dbReference>
<evidence type="ECO:0000259" key="1">
    <source>
        <dbReference type="Pfam" id="PF14534"/>
    </source>
</evidence>
<feature type="domain" description="DUF4440" evidence="1">
    <location>
        <begin position="9"/>
        <end position="117"/>
    </location>
</feature>
<sequence>MGHHKNILQEHIQNFATAINSGDIHRILSFYSDDCLFMPSDFGTLTKAQIGKSSSAFFSNKDFKIQFDDVEIDINENHAFVEAKAKTKETNVKNGSKIEKTSRDFFVFRKEGSDWKIFRYIFNNVKENNF</sequence>
<dbReference type="EMBL" id="JAMXLT020000021">
    <property type="protein sequence ID" value="MDW8549681.1"/>
    <property type="molecule type" value="Genomic_DNA"/>
</dbReference>
<reference evidence="2 3" key="1">
    <citation type="submission" date="2023-11" db="EMBL/GenBank/DDBJ databases">
        <title>First isolation, identification, and characterization of non-pathogenic Epilithonimonas ginsengisoli isolated from diseased farmed rainbow trout (Oncorhynchus mykiss) in Chile.</title>
        <authorList>
            <person name="Miranda C.D."/>
            <person name="Irgang R."/>
            <person name="Concha C."/>
            <person name="Rojas R."/>
            <person name="Avendano R."/>
        </authorList>
    </citation>
    <scope>NUCLEOTIDE SEQUENCE [LARGE SCALE GENOMIC DNA]</scope>
    <source>
        <strain evidence="2 3">FP99</strain>
    </source>
</reference>
<dbReference type="Pfam" id="PF14534">
    <property type="entry name" value="DUF4440"/>
    <property type="match status" value="1"/>
</dbReference>
<proteinExistence type="predicted"/>
<organism evidence="2 3">
    <name type="scientific">Epilithonimonas ginsengisoli</name>
    <dbReference type="NCBI Taxonomy" id="1245592"/>
    <lineage>
        <taxon>Bacteria</taxon>
        <taxon>Pseudomonadati</taxon>
        <taxon>Bacteroidota</taxon>
        <taxon>Flavobacteriia</taxon>
        <taxon>Flavobacteriales</taxon>
        <taxon>Weeksellaceae</taxon>
        <taxon>Chryseobacterium group</taxon>
        <taxon>Epilithonimonas</taxon>
    </lineage>
</organism>
<dbReference type="Gene3D" id="3.10.450.50">
    <property type="match status" value="1"/>
</dbReference>
<evidence type="ECO:0000313" key="3">
    <source>
        <dbReference type="Proteomes" id="UP001204439"/>
    </source>
</evidence>
<accession>A0ABU4JJ19</accession>
<evidence type="ECO:0000313" key="2">
    <source>
        <dbReference type="EMBL" id="MDW8549681.1"/>
    </source>
</evidence>
<dbReference type="InterPro" id="IPR027843">
    <property type="entry name" value="DUF4440"/>
</dbReference>
<gene>
    <name evidence="2" type="ORF">NG800_012225</name>
</gene>
<dbReference type="Proteomes" id="UP001204439">
    <property type="component" value="Unassembled WGS sequence"/>
</dbReference>
<name>A0ABU4JJ19_9FLAO</name>
<keyword evidence="3" id="KW-1185">Reference proteome</keyword>
<dbReference type="SUPFAM" id="SSF54427">
    <property type="entry name" value="NTF2-like"/>
    <property type="match status" value="1"/>
</dbReference>
<comment type="caution">
    <text evidence="2">The sequence shown here is derived from an EMBL/GenBank/DDBJ whole genome shotgun (WGS) entry which is preliminary data.</text>
</comment>
<protein>
    <submittedName>
        <fullName evidence="2">Nuclear transport factor 2 family protein</fullName>
    </submittedName>
</protein>